<dbReference type="InterPro" id="IPR024370">
    <property type="entry name" value="PBP_domain"/>
</dbReference>
<dbReference type="EMBL" id="CP054492">
    <property type="protein sequence ID" value="QOY52275.1"/>
    <property type="molecule type" value="Genomic_DNA"/>
</dbReference>
<proteinExistence type="predicted"/>
<organism evidence="4 5">
    <name type="scientific">Candidatus Sulfurimonas baltica</name>
    <dbReference type="NCBI Taxonomy" id="2740404"/>
    <lineage>
        <taxon>Bacteria</taxon>
        <taxon>Pseudomonadati</taxon>
        <taxon>Campylobacterota</taxon>
        <taxon>Epsilonproteobacteria</taxon>
        <taxon>Campylobacterales</taxon>
        <taxon>Sulfurimonadaceae</taxon>
        <taxon>Sulfurimonas</taxon>
    </lineage>
</organism>
<dbReference type="PANTHER" id="PTHR30570:SF1">
    <property type="entry name" value="PHOSPHATE-BINDING PROTEIN PSTS"/>
    <property type="match status" value="1"/>
</dbReference>
<gene>
    <name evidence="4" type="ORF">HUE88_00825</name>
</gene>
<dbReference type="SUPFAM" id="SSF53850">
    <property type="entry name" value="Periplasmic binding protein-like II"/>
    <property type="match status" value="1"/>
</dbReference>
<evidence type="ECO:0000256" key="1">
    <source>
        <dbReference type="ARBA" id="ARBA00022729"/>
    </source>
</evidence>
<evidence type="ECO:0000256" key="2">
    <source>
        <dbReference type="SAM" id="SignalP"/>
    </source>
</evidence>
<feature type="chain" id="PRO_5032394481" evidence="2">
    <location>
        <begin position="19"/>
        <end position="274"/>
    </location>
</feature>
<dbReference type="Proteomes" id="UP000593994">
    <property type="component" value="Chromosome"/>
</dbReference>
<dbReference type="Pfam" id="PF12849">
    <property type="entry name" value="PBP_like_2"/>
    <property type="match status" value="1"/>
</dbReference>
<protein>
    <submittedName>
        <fullName evidence="4">Substrate-binding domain-containing protein</fullName>
    </submittedName>
</protein>
<feature type="domain" description="PBP" evidence="3">
    <location>
        <begin position="33"/>
        <end position="253"/>
    </location>
</feature>
<keyword evidence="5" id="KW-1185">Reference proteome</keyword>
<reference evidence="4 5" key="1">
    <citation type="submission" date="2020-05" db="EMBL/GenBank/DDBJ databases">
        <title>Sulfurimonas marisnigri, sp. nov., and Sulfurimonas baltica, sp. nov., manganese oxide reducing chemolithoautotrophs of the class Epsilonproteobacteria isolated from the pelagic redoxclines of the Black and Baltic Seas and emended description of the genus Sulfurimonas.</title>
        <authorList>
            <person name="Henkel J.V."/>
            <person name="Laudan C."/>
            <person name="Werner J."/>
            <person name="Neu T."/>
            <person name="Plewe S."/>
            <person name="Sproer C."/>
            <person name="Bunk B."/>
            <person name="Schulz-Vogt H.N."/>
        </authorList>
    </citation>
    <scope>NUCLEOTIDE SEQUENCE [LARGE SCALE GENOMIC DNA]</scope>
    <source>
        <strain evidence="4 5">GD2</strain>
    </source>
</reference>
<evidence type="ECO:0000313" key="4">
    <source>
        <dbReference type="EMBL" id="QOY52275.1"/>
    </source>
</evidence>
<dbReference type="KEGG" id="sbal:HUE88_00825"/>
<keyword evidence="1 2" id="KW-0732">Signal</keyword>
<dbReference type="Gene3D" id="3.40.190.10">
    <property type="entry name" value="Periplasmic binding protein-like II"/>
    <property type="match status" value="2"/>
</dbReference>
<evidence type="ECO:0000313" key="5">
    <source>
        <dbReference type="Proteomes" id="UP000593994"/>
    </source>
</evidence>
<name>A0A7S7RNB9_9BACT</name>
<feature type="signal peptide" evidence="2">
    <location>
        <begin position="1"/>
        <end position="18"/>
    </location>
</feature>
<sequence length="274" mass="28537">MKKITTLLLAVGTLSLFGASDIQTFGCGITKSAYLKKLNAAYAKKYNVKVTIPGRGGASKAILLAGAGKVAVGSGCRPVIDIANDKGVVGTHVAWGALVFLVNPNNPLETVTVDQAKSIMMGKITNFKEIGGEDQAITVYARKGKTSGVGYAARDSIFKDPKASFAKGAELKGSSGPLRKAIAKDKGGFGIGDISSAKHNTKLVKILKLNGVDASKANIASGKYSLYRPFFLYTKGVPAGEAKNFVDYALSAEGQDVISKAGTVNLKEGSSLKK</sequence>
<dbReference type="AlphaFoldDB" id="A0A7S7RNB9"/>
<dbReference type="RefSeq" id="WP_194370159.1">
    <property type="nucleotide sequence ID" value="NZ_CP054492.1"/>
</dbReference>
<dbReference type="InterPro" id="IPR050811">
    <property type="entry name" value="Phosphate_ABC_transporter"/>
</dbReference>
<accession>A0A7S7RNB9</accession>
<evidence type="ECO:0000259" key="3">
    <source>
        <dbReference type="Pfam" id="PF12849"/>
    </source>
</evidence>
<dbReference type="PANTHER" id="PTHR30570">
    <property type="entry name" value="PERIPLASMIC PHOSPHATE BINDING COMPONENT OF PHOSPHATE ABC TRANSPORTER"/>
    <property type="match status" value="1"/>
</dbReference>